<dbReference type="PANTHER" id="PTHR42850:SF4">
    <property type="entry name" value="ZINC-DEPENDENT ENDOPOLYPHOSPHATASE"/>
    <property type="match status" value="1"/>
</dbReference>
<dbReference type="GO" id="GO:0016791">
    <property type="term" value="F:phosphatase activity"/>
    <property type="evidence" value="ECO:0007669"/>
    <property type="project" value="TreeGrafter"/>
</dbReference>
<evidence type="ECO:0000256" key="2">
    <source>
        <dbReference type="SAM" id="Phobius"/>
    </source>
</evidence>
<keyword evidence="5" id="KW-1185">Reference proteome</keyword>
<evidence type="ECO:0000313" key="5">
    <source>
        <dbReference type="Proteomes" id="UP000054538"/>
    </source>
</evidence>
<dbReference type="Pfam" id="PF00149">
    <property type="entry name" value="Metallophos"/>
    <property type="match status" value="1"/>
</dbReference>
<dbReference type="OrthoDB" id="10267127at2759"/>
<dbReference type="GO" id="GO:0000298">
    <property type="term" value="F:endopolyphosphatase activity"/>
    <property type="evidence" value="ECO:0007669"/>
    <property type="project" value="TreeGrafter"/>
</dbReference>
<keyword evidence="2" id="KW-0812">Transmembrane</keyword>
<dbReference type="InParanoid" id="A0A0D0E1M2"/>
<accession>A0A0D0E1M2</accession>
<proteinExistence type="predicted"/>
<reference evidence="4 5" key="1">
    <citation type="submission" date="2014-04" db="EMBL/GenBank/DDBJ databases">
        <authorList>
            <consortium name="DOE Joint Genome Institute"/>
            <person name="Kuo A."/>
            <person name="Kohler A."/>
            <person name="Jargeat P."/>
            <person name="Nagy L.G."/>
            <person name="Floudas D."/>
            <person name="Copeland A."/>
            <person name="Barry K.W."/>
            <person name="Cichocki N."/>
            <person name="Veneault-Fourrey C."/>
            <person name="LaButti K."/>
            <person name="Lindquist E.A."/>
            <person name="Lipzen A."/>
            <person name="Lundell T."/>
            <person name="Morin E."/>
            <person name="Murat C."/>
            <person name="Sun H."/>
            <person name="Tunlid A."/>
            <person name="Henrissat B."/>
            <person name="Grigoriev I.V."/>
            <person name="Hibbett D.S."/>
            <person name="Martin F."/>
            <person name="Nordberg H.P."/>
            <person name="Cantor M.N."/>
            <person name="Hua S.X."/>
        </authorList>
    </citation>
    <scope>NUCLEOTIDE SEQUENCE [LARGE SCALE GENOMIC DNA]</scope>
    <source>
        <strain evidence="4 5">Ve08.2h10</strain>
    </source>
</reference>
<dbReference type="InterPro" id="IPR050126">
    <property type="entry name" value="Ap4A_hydrolase"/>
</dbReference>
<dbReference type="SUPFAM" id="SSF56300">
    <property type="entry name" value="Metallo-dependent phosphatases"/>
    <property type="match status" value="1"/>
</dbReference>
<name>A0A0D0E1M2_9AGAM</name>
<gene>
    <name evidence="4" type="ORF">PAXRUDRAFT_824584</name>
</gene>
<dbReference type="STRING" id="930991.A0A0D0E1M2"/>
<dbReference type="Proteomes" id="UP000054538">
    <property type="component" value="Unassembled WGS sequence"/>
</dbReference>
<evidence type="ECO:0000256" key="1">
    <source>
        <dbReference type="SAM" id="MobiDB-lite"/>
    </source>
</evidence>
<dbReference type="InterPro" id="IPR004843">
    <property type="entry name" value="Calcineurin-like_PHP"/>
</dbReference>
<organism evidence="4 5">
    <name type="scientific">Paxillus rubicundulus Ve08.2h10</name>
    <dbReference type="NCBI Taxonomy" id="930991"/>
    <lineage>
        <taxon>Eukaryota</taxon>
        <taxon>Fungi</taxon>
        <taxon>Dikarya</taxon>
        <taxon>Basidiomycota</taxon>
        <taxon>Agaricomycotina</taxon>
        <taxon>Agaricomycetes</taxon>
        <taxon>Agaricomycetidae</taxon>
        <taxon>Boletales</taxon>
        <taxon>Paxilineae</taxon>
        <taxon>Paxillaceae</taxon>
        <taxon>Paxillus</taxon>
    </lineage>
</organism>
<dbReference type="HOGENOM" id="CLU_023125_0_3_1"/>
<feature type="transmembrane region" description="Helical" evidence="2">
    <location>
        <begin position="12"/>
        <end position="31"/>
    </location>
</feature>
<dbReference type="AlphaFoldDB" id="A0A0D0E1M2"/>
<reference evidence="5" key="2">
    <citation type="submission" date="2015-01" db="EMBL/GenBank/DDBJ databases">
        <title>Evolutionary Origins and Diversification of the Mycorrhizal Mutualists.</title>
        <authorList>
            <consortium name="DOE Joint Genome Institute"/>
            <consortium name="Mycorrhizal Genomics Consortium"/>
            <person name="Kohler A."/>
            <person name="Kuo A."/>
            <person name="Nagy L.G."/>
            <person name="Floudas D."/>
            <person name="Copeland A."/>
            <person name="Barry K.W."/>
            <person name="Cichocki N."/>
            <person name="Veneault-Fourrey C."/>
            <person name="LaButti K."/>
            <person name="Lindquist E.A."/>
            <person name="Lipzen A."/>
            <person name="Lundell T."/>
            <person name="Morin E."/>
            <person name="Murat C."/>
            <person name="Riley R."/>
            <person name="Ohm R."/>
            <person name="Sun H."/>
            <person name="Tunlid A."/>
            <person name="Henrissat B."/>
            <person name="Grigoriev I.V."/>
            <person name="Hibbett D.S."/>
            <person name="Martin F."/>
        </authorList>
    </citation>
    <scope>NUCLEOTIDE SEQUENCE [LARGE SCALE GENOMIC DNA]</scope>
    <source>
        <strain evidence="5">Ve08.2h10</strain>
    </source>
</reference>
<dbReference type="Gene3D" id="3.60.21.10">
    <property type="match status" value="1"/>
</dbReference>
<dbReference type="EMBL" id="KN824921">
    <property type="protein sequence ID" value="KIK97761.1"/>
    <property type="molecule type" value="Genomic_DNA"/>
</dbReference>
<keyword evidence="2" id="KW-1133">Transmembrane helix</keyword>
<dbReference type="GO" id="GO:0006798">
    <property type="term" value="P:polyphosphate catabolic process"/>
    <property type="evidence" value="ECO:0007669"/>
    <property type="project" value="TreeGrafter"/>
</dbReference>
<feature type="region of interest" description="Disordered" evidence="1">
    <location>
        <begin position="250"/>
        <end position="269"/>
    </location>
</feature>
<dbReference type="PANTHER" id="PTHR42850">
    <property type="entry name" value="METALLOPHOSPHOESTERASE"/>
    <property type="match status" value="1"/>
</dbReference>
<dbReference type="InterPro" id="IPR029052">
    <property type="entry name" value="Metallo-depent_PP-like"/>
</dbReference>
<protein>
    <recommendedName>
        <fullName evidence="3">Calcineurin-like phosphoesterase domain-containing protein</fullName>
    </recommendedName>
</protein>
<dbReference type="GO" id="GO:0005737">
    <property type="term" value="C:cytoplasm"/>
    <property type="evidence" value="ECO:0007669"/>
    <property type="project" value="TreeGrafter"/>
</dbReference>
<sequence length="430" mass="48543">MSLHLWNTFRPVFAGVVVVSFLFFVFTRGIISQVRHIAVPTALKQPLFPDFTQYKYLQTLPSKHFPISNDRRIIAIGDIHGMNDSLTALLKELSYNPRSDTLIHLGDIVTKDKAHSGPVLTFMSANNILGVRGNNDQKVIEWRAWMDWMLAVPGGREWLEEVDGRWQHVNGDLSNTEFDAWLKSGSKRWRDYVPEGWKLLGKHYKVARDMSRDHYDYLRSLPLVIHAPLGHTYFVHAGLLPADPTRKLTDPKQPLSHWPTKPKPKDDIPTLRGLQERALLKDIPQNRDAWVLMNMRSLTKNGKVSDGKKNIPWSDLWNDVMGMCSGMDALEQHSTSKRSPMSSLFHRKGKNLPCFPSMVLYGHAAARGLDVNRWSVGIDTGCAYGRRLTAIVLDKNSFSAANGVATSLSPHTSLIPYGDNGRARITSVNC</sequence>
<evidence type="ECO:0000313" key="4">
    <source>
        <dbReference type="EMBL" id="KIK97761.1"/>
    </source>
</evidence>
<feature type="domain" description="Calcineurin-like phosphoesterase" evidence="3">
    <location>
        <begin position="72"/>
        <end position="207"/>
    </location>
</feature>
<keyword evidence="2" id="KW-0472">Membrane</keyword>
<evidence type="ECO:0000259" key="3">
    <source>
        <dbReference type="Pfam" id="PF00149"/>
    </source>
</evidence>